<proteinExistence type="predicted"/>
<protein>
    <submittedName>
        <fullName evidence="1">Uncharacterized protein</fullName>
    </submittedName>
</protein>
<reference evidence="1 2" key="1">
    <citation type="submission" date="2018-03" db="EMBL/GenBank/DDBJ databases">
        <title>Genomic Encyclopedia of Archaeal and Bacterial Type Strains, Phase II (KMG-II): from individual species to whole genera.</title>
        <authorList>
            <person name="Goeker M."/>
        </authorList>
    </citation>
    <scope>NUCLEOTIDE SEQUENCE [LARGE SCALE GENOMIC DNA]</scope>
    <source>
        <strain evidence="1 2">DSM 44720</strain>
    </source>
</reference>
<name>A0A2T0SZ34_9PSEU</name>
<gene>
    <name evidence="1" type="ORF">CLV43_10867</name>
</gene>
<evidence type="ECO:0000313" key="2">
    <source>
        <dbReference type="Proteomes" id="UP000239494"/>
    </source>
</evidence>
<comment type="caution">
    <text evidence="1">The sequence shown here is derived from an EMBL/GenBank/DDBJ whole genome shotgun (WGS) entry which is preliminary data.</text>
</comment>
<dbReference type="EMBL" id="PVTF01000008">
    <property type="protein sequence ID" value="PRY38667.1"/>
    <property type="molecule type" value="Genomic_DNA"/>
</dbReference>
<organism evidence="1 2">
    <name type="scientific">Umezawaea tangerina</name>
    <dbReference type="NCBI Taxonomy" id="84725"/>
    <lineage>
        <taxon>Bacteria</taxon>
        <taxon>Bacillati</taxon>
        <taxon>Actinomycetota</taxon>
        <taxon>Actinomycetes</taxon>
        <taxon>Pseudonocardiales</taxon>
        <taxon>Pseudonocardiaceae</taxon>
        <taxon>Umezawaea</taxon>
    </lineage>
</organism>
<dbReference type="AlphaFoldDB" id="A0A2T0SZ34"/>
<dbReference type="Proteomes" id="UP000239494">
    <property type="component" value="Unassembled WGS sequence"/>
</dbReference>
<sequence length="55" mass="5734">MRHVRGPVVHEVVPGQQVGVLDGRAHAVPARLVAPAAPQPMRIVVLVIAPPTGES</sequence>
<evidence type="ECO:0000313" key="1">
    <source>
        <dbReference type="EMBL" id="PRY38667.1"/>
    </source>
</evidence>
<accession>A0A2T0SZ34</accession>
<keyword evidence="2" id="KW-1185">Reference proteome</keyword>